<dbReference type="Proteomes" id="UP001055879">
    <property type="component" value="Linkage Group LG06"/>
</dbReference>
<evidence type="ECO:0000313" key="1">
    <source>
        <dbReference type="EMBL" id="KAI3719482.1"/>
    </source>
</evidence>
<dbReference type="EMBL" id="CM042052">
    <property type="protein sequence ID" value="KAI3719482.1"/>
    <property type="molecule type" value="Genomic_DNA"/>
</dbReference>
<proteinExistence type="predicted"/>
<gene>
    <name evidence="1" type="ORF">L6452_20382</name>
</gene>
<organism evidence="1 2">
    <name type="scientific">Arctium lappa</name>
    <name type="common">Greater burdock</name>
    <name type="synonym">Lappa major</name>
    <dbReference type="NCBI Taxonomy" id="4217"/>
    <lineage>
        <taxon>Eukaryota</taxon>
        <taxon>Viridiplantae</taxon>
        <taxon>Streptophyta</taxon>
        <taxon>Embryophyta</taxon>
        <taxon>Tracheophyta</taxon>
        <taxon>Spermatophyta</taxon>
        <taxon>Magnoliopsida</taxon>
        <taxon>eudicotyledons</taxon>
        <taxon>Gunneridae</taxon>
        <taxon>Pentapetalae</taxon>
        <taxon>asterids</taxon>
        <taxon>campanulids</taxon>
        <taxon>Asterales</taxon>
        <taxon>Asteraceae</taxon>
        <taxon>Carduoideae</taxon>
        <taxon>Cardueae</taxon>
        <taxon>Arctiinae</taxon>
        <taxon>Arctium</taxon>
    </lineage>
</organism>
<name>A0ACB9BAF8_ARCLA</name>
<comment type="caution">
    <text evidence="1">The sequence shown here is derived from an EMBL/GenBank/DDBJ whole genome shotgun (WGS) entry which is preliminary data.</text>
</comment>
<reference evidence="1 2" key="2">
    <citation type="journal article" date="2022" name="Mol. Ecol. Resour.">
        <title>The genomes of chicory, endive, great burdock and yacon provide insights into Asteraceae paleo-polyploidization history and plant inulin production.</title>
        <authorList>
            <person name="Fan W."/>
            <person name="Wang S."/>
            <person name="Wang H."/>
            <person name="Wang A."/>
            <person name="Jiang F."/>
            <person name="Liu H."/>
            <person name="Zhao H."/>
            <person name="Xu D."/>
            <person name="Zhang Y."/>
        </authorList>
    </citation>
    <scope>NUCLEOTIDE SEQUENCE [LARGE SCALE GENOMIC DNA]</scope>
    <source>
        <strain evidence="2">cv. Niubang</strain>
    </source>
</reference>
<keyword evidence="2" id="KW-1185">Reference proteome</keyword>
<evidence type="ECO:0000313" key="2">
    <source>
        <dbReference type="Proteomes" id="UP001055879"/>
    </source>
</evidence>
<accession>A0ACB9BAF8</accession>
<reference evidence="2" key="1">
    <citation type="journal article" date="2022" name="Mol. Ecol. Resour.">
        <title>The genomes of chicory, endive, great burdock and yacon provide insights into Asteraceae palaeo-polyploidization history and plant inulin production.</title>
        <authorList>
            <person name="Fan W."/>
            <person name="Wang S."/>
            <person name="Wang H."/>
            <person name="Wang A."/>
            <person name="Jiang F."/>
            <person name="Liu H."/>
            <person name="Zhao H."/>
            <person name="Xu D."/>
            <person name="Zhang Y."/>
        </authorList>
    </citation>
    <scope>NUCLEOTIDE SEQUENCE [LARGE SCALE GENOMIC DNA]</scope>
    <source>
        <strain evidence="2">cv. Niubang</strain>
    </source>
</reference>
<protein>
    <submittedName>
        <fullName evidence="1">Uncharacterized protein</fullName>
    </submittedName>
</protein>
<sequence>MVILREKQTLLSKIATSDQHGENSPYFDGWKAYDQDPFHPTQNPNGVIQMGLAENQLSLHLIEKWIAKNPKSSICTIDGVDRFKDIANFQDYHGLYEFRKAIANFMGKARGNRVTFDPERIVMGGGATGASESLIFCLADPGDGFLVPTPYYPTFDRDLRWRTGVQLVPIICKSSNDFKITQEALESAYEDAIRSNIKVKGLIIANPSNPLGTTMDRETLKTLMRFINDKNIHLVCDEIYAGTIFNTPDFVSISEVLQEMEHDPMNLINPELVHIIYSLSKDMGLPGFRVGILYSYNDAVVSSARKMSSFGLISSQTQYFLASILSDEKFVMSFLSENSRKLAKRHKVFTQGLEEENITCLPSNAGLFVWMDLRRLLKEPTFDEEMVLWRLIIKDVKLNVSPGSSFHCVEPGWFRVCFANMDDQTVEIALDRIHAFVGKEKGNEVATRKNKRHKPLQKNLQLSFSSRLYDENTLMSPRIMSPHSPFAQSPLIELQASNPGVTQCGRLIVKPPRSTVMDLESTNLDDIKFLVLIASFFVLMQMIVEASMKVLLNPQQITYTYTLIPSLYISIFQRAKIKKRETEDVILLKRSNSCVVEVKKSNGFWRIGKLFKKKREKKGYRERNRDGFDDKSEI</sequence>